<dbReference type="Pfam" id="PF24818">
    <property type="entry name" value="PH_TRF2_HOY1"/>
    <property type="match status" value="1"/>
</dbReference>
<sequence length="457" mass="50767">MEKSPAEVTALRKEFPPDPKSKASNVHALSITIGDCHQVAEHNGGIIAKCYFAKKKLVWEVLMEEQQQKKKFEFMWDNITAIRATFHEEEPNTLQVELGKQPLYFAECAPQPRKNTTWESCTDFTNGNARLHRMHTLTFAADGKFEKFYQKLIHFTQDLYLSSRRRFESLEHPYFEQLERRPSSPLNGPLPQLHPEMFTDPSLLNCYQPTAADVNAAMMHGSIPPDPALLASIIQQQVASLQHPLGQPQPQAQAQIEQVYRVMPISVKQPPPPDGVVAQVVAPVPEGFDWTGDEQYYPGCTSSSLQVFNQIGNYHPFDPSSFNMEDIGYHGYHPGSLMASAASLEGGMYVPQVGAGFNSGDADLDLLIAQLGQAAAAQAPAPCGYAIPQTMMAPDYCSHYPMLLQASDNGGYNPSPPPMVQSNYGPSAGYQMPPPPRNNDYQLPPLPNQHGRLPRYQ</sequence>
<name>A0AAX6HUH2_IRIPA</name>
<feature type="compositionally biased region" description="Basic and acidic residues" evidence="1">
    <location>
        <begin position="1"/>
        <end position="21"/>
    </location>
</feature>
<dbReference type="AlphaFoldDB" id="A0AAX6HUH2"/>
<dbReference type="EMBL" id="JANAVB010006599">
    <property type="protein sequence ID" value="KAJ6844363.1"/>
    <property type="molecule type" value="Genomic_DNA"/>
</dbReference>
<reference evidence="3" key="2">
    <citation type="submission" date="2023-04" db="EMBL/GenBank/DDBJ databases">
        <authorList>
            <person name="Bruccoleri R.E."/>
            <person name="Oakeley E.J."/>
            <person name="Faust A.-M."/>
            <person name="Dessus-Babus S."/>
            <person name="Altorfer M."/>
            <person name="Burckhardt D."/>
            <person name="Oertli M."/>
            <person name="Naumann U."/>
            <person name="Petersen F."/>
            <person name="Wong J."/>
        </authorList>
    </citation>
    <scope>NUCLEOTIDE SEQUENCE</scope>
    <source>
        <strain evidence="3">GSM-AAB239-AS_SAM_17_03QT</strain>
        <tissue evidence="3">Leaf</tissue>
    </source>
</reference>
<dbReference type="InterPro" id="IPR057939">
    <property type="entry name" value="TRF2_HOY1_PH"/>
</dbReference>
<evidence type="ECO:0000259" key="2">
    <source>
        <dbReference type="Pfam" id="PF24818"/>
    </source>
</evidence>
<accession>A0AAX6HUH2</accession>
<protein>
    <recommendedName>
        <fullName evidence="2">TRF2/HOY1 PH-like domain-containing protein</fullName>
    </recommendedName>
</protein>
<feature type="region of interest" description="Disordered" evidence="1">
    <location>
        <begin position="408"/>
        <end position="457"/>
    </location>
</feature>
<proteinExistence type="predicted"/>
<evidence type="ECO:0000313" key="4">
    <source>
        <dbReference type="Proteomes" id="UP001140949"/>
    </source>
</evidence>
<dbReference type="PANTHER" id="PTHR33494">
    <property type="entry name" value="OS02G0793800 PROTEIN"/>
    <property type="match status" value="1"/>
</dbReference>
<gene>
    <name evidence="3" type="ORF">M6B38_292215</name>
</gene>
<evidence type="ECO:0000313" key="3">
    <source>
        <dbReference type="EMBL" id="KAJ6844363.1"/>
    </source>
</evidence>
<feature type="domain" description="TRF2/HOY1 PH-like" evidence="2">
    <location>
        <begin position="25"/>
        <end position="141"/>
    </location>
</feature>
<keyword evidence="4" id="KW-1185">Reference proteome</keyword>
<dbReference type="Proteomes" id="UP001140949">
    <property type="component" value="Unassembled WGS sequence"/>
</dbReference>
<reference evidence="3" key="1">
    <citation type="journal article" date="2023" name="GigaByte">
        <title>Genome assembly of the bearded iris, Iris pallida Lam.</title>
        <authorList>
            <person name="Bruccoleri R.E."/>
            <person name="Oakeley E.J."/>
            <person name="Faust A.M.E."/>
            <person name="Altorfer M."/>
            <person name="Dessus-Babus S."/>
            <person name="Burckhardt D."/>
            <person name="Oertli M."/>
            <person name="Naumann U."/>
            <person name="Petersen F."/>
            <person name="Wong J."/>
        </authorList>
    </citation>
    <scope>NUCLEOTIDE SEQUENCE</scope>
    <source>
        <strain evidence="3">GSM-AAB239-AS_SAM_17_03QT</strain>
    </source>
</reference>
<organism evidence="3 4">
    <name type="scientific">Iris pallida</name>
    <name type="common">Sweet iris</name>
    <dbReference type="NCBI Taxonomy" id="29817"/>
    <lineage>
        <taxon>Eukaryota</taxon>
        <taxon>Viridiplantae</taxon>
        <taxon>Streptophyta</taxon>
        <taxon>Embryophyta</taxon>
        <taxon>Tracheophyta</taxon>
        <taxon>Spermatophyta</taxon>
        <taxon>Magnoliopsida</taxon>
        <taxon>Liliopsida</taxon>
        <taxon>Asparagales</taxon>
        <taxon>Iridaceae</taxon>
        <taxon>Iridoideae</taxon>
        <taxon>Irideae</taxon>
        <taxon>Iris</taxon>
    </lineage>
</organism>
<comment type="caution">
    <text evidence="3">The sequence shown here is derived from an EMBL/GenBank/DDBJ whole genome shotgun (WGS) entry which is preliminary data.</text>
</comment>
<evidence type="ECO:0000256" key="1">
    <source>
        <dbReference type="SAM" id="MobiDB-lite"/>
    </source>
</evidence>
<dbReference type="PANTHER" id="PTHR33494:SF1">
    <property type="entry name" value="C2H2-TYPE DOMAIN-CONTAINING PROTEIN-RELATED"/>
    <property type="match status" value="1"/>
</dbReference>
<feature type="region of interest" description="Disordered" evidence="1">
    <location>
        <begin position="1"/>
        <end position="22"/>
    </location>
</feature>